<evidence type="ECO:0000313" key="3">
    <source>
        <dbReference type="Proteomes" id="UP000321570"/>
    </source>
</evidence>
<evidence type="ECO:0000256" key="1">
    <source>
        <dbReference type="SAM" id="MobiDB-lite"/>
    </source>
</evidence>
<accession>A0A564YWA6</accession>
<protein>
    <submittedName>
        <fullName evidence="2">Uncharacterized protein</fullName>
    </submittedName>
</protein>
<dbReference type="AlphaFoldDB" id="A0A564YWA6"/>
<dbReference type="Proteomes" id="UP000321570">
    <property type="component" value="Unassembled WGS sequence"/>
</dbReference>
<dbReference type="EMBL" id="CABIJS010000444">
    <property type="protein sequence ID" value="VUZ51542.1"/>
    <property type="molecule type" value="Genomic_DNA"/>
</dbReference>
<gene>
    <name evidence="2" type="ORF">WMSIL1_LOCUS10384</name>
</gene>
<evidence type="ECO:0000313" key="2">
    <source>
        <dbReference type="EMBL" id="VUZ51542.1"/>
    </source>
</evidence>
<name>A0A564YWA6_HYMDI</name>
<organism evidence="2 3">
    <name type="scientific">Hymenolepis diminuta</name>
    <name type="common">Rat tapeworm</name>
    <dbReference type="NCBI Taxonomy" id="6216"/>
    <lineage>
        <taxon>Eukaryota</taxon>
        <taxon>Metazoa</taxon>
        <taxon>Spiralia</taxon>
        <taxon>Lophotrochozoa</taxon>
        <taxon>Platyhelminthes</taxon>
        <taxon>Cestoda</taxon>
        <taxon>Eucestoda</taxon>
        <taxon>Cyclophyllidea</taxon>
        <taxon>Hymenolepididae</taxon>
        <taxon>Hymenolepis</taxon>
    </lineage>
</organism>
<proteinExistence type="predicted"/>
<reference evidence="2 3" key="1">
    <citation type="submission" date="2019-07" db="EMBL/GenBank/DDBJ databases">
        <authorList>
            <person name="Jastrzebski P J."/>
            <person name="Paukszto L."/>
            <person name="Jastrzebski P J."/>
        </authorList>
    </citation>
    <scope>NUCLEOTIDE SEQUENCE [LARGE SCALE GENOMIC DNA]</scope>
    <source>
        <strain evidence="2 3">WMS-il1</strain>
    </source>
</reference>
<feature type="region of interest" description="Disordered" evidence="1">
    <location>
        <begin position="65"/>
        <end position="84"/>
    </location>
</feature>
<keyword evidence="3" id="KW-1185">Reference proteome</keyword>
<sequence length="124" mass="14237">MLLDTSACQENVVNDFIVISRRSTRPHGTARYGVISIRGVASPKNPRRRNRLSAITFPLNRLQQRQDLDRGPDTTPSLILTEGGGGEYESRRLNLEIKDYGWLHYLRILECSTVVKRSRRIDEK</sequence>